<name>A0A1Z2L2B5_9ACTN</name>
<dbReference type="Proteomes" id="UP000195755">
    <property type="component" value="Chromosome"/>
</dbReference>
<sequence length="92" mass="9108">MRPDRTAGRGSFRGLEDVAPRVTTGAGVGDCQGKSWAGCPQGGAGGGGEGEEERRGTGEKGGSGRRRMEGGSGYGREGGSGDQGAYGGSGER</sequence>
<proteinExistence type="predicted"/>
<evidence type="ECO:0000313" key="3">
    <source>
        <dbReference type="Proteomes" id="UP000195755"/>
    </source>
</evidence>
<dbReference type="EMBL" id="CP021744">
    <property type="protein sequence ID" value="ARZ68430.1"/>
    <property type="molecule type" value="Genomic_DNA"/>
</dbReference>
<feature type="region of interest" description="Disordered" evidence="1">
    <location>
        <begin position="1"/>
        <end position="92"/>
    </location>
</feature>
<evidence type="ECO:0000313" key="2">
    <source>
        <dbReference type="EMBL" id="ARZ68430.1"/>
    </source>
</evidence>
<evidence type="ECO:0000256" key="1">
    <source>
        <dbReference type="SAM" id="MobiDB-lite"/>
    </source>
</evidence>
<organism evidence="2 3">
    <name type="scientific">Streptomyces albireticuli</name>
    <dbReference type="NCBI Taxonomy" id="1940"/>
    <lineage>
        <taxon>Bacteria</taxon>
        <taxon>Bacillati</taxon>
        <taxon>Actinomycetota</taxon>
        <taxon>Actinomycetes</taxon>
        <taxon>Kitasatosporales</taxon>
        <taxon>Streptomycetaceae</taxon>
        <taxon>Streptomyces</taxon>
    </lineage>
</organism>
<accession>A0A1Z2L2B5</accession>
<gene>
    <name evidence="2" type="ORF">SMD11_2782</name>
</gene>
<protein>
    <submittedName>
        <fullName evidence="2">Uncharacterized protein</fullName>
    </submittedName>
</protein>
<reference evidence="2 3" key="1">
    <citation type="submission" date="2017-06" db="EMBL/GenBank/DDBJ databases">
        <title>Streptomyces albireticuli Genome sequencing and assembly.</title>
        <authorList>
            <person name="Wang Y."/>
            <person name="Du B."/>
            <person name="Ding Y."/>
            <person name="Liu H."/>
            <person name="Hou Q."/>
            <person name="Liu K."/>
            <person name="Yao L."/>
            <person name="Wang C."/>
        </authorList>
    </citation>
    <scope>NUCLEOTIDE SEQUENCE [LARGE SCALE GENOMIC DNA]</scope>
    <source>
        <strain evidence="2 3">MDJK11</strain>
    </source>
</reference>
<feature type="compositionally biased region" description="Gly residues" evidence="1">
    <location>
        <begin position="70"/>
        <end position="92"/>
    </location>
</feature>
<dbReference type="AlphaFoldDB" id="A0A1Z2L2B5"/>
<dbReference type="KEGG" id="salj:SMD11_2782"/>